<dbReference type="EMBL" id="VXBR01000995">
    <property type="protein sequence ID" value="NXO20603.1"/>
    <property type="molecule type" value="Genomic_DNA"/>
</dbReference>
<protein>
    <submittedName>
        <fullName evidence="3">ZN606 protein</fullName>
    </submittedName>
</protein>
<dbReference type="PROSITE" id="PS50157">
    <property type="entry name" value="ZINC_FINGER_C2H2_2"/>
    <property type="match status" value="1"/>
</dbReference>
<dbReference type="InterPro" id="IPR013087">
    <property type="entry name" value="Znf_C2H2_type"/>
</dbReference>
<keyword evidence="1" id="KW-0863">Zinc-finger</keyword>
<dbReference type="GO" id="GO:0008270">
    <property type="term" value="F:zinc ion binding"/>
    <property type="evidence" value="ECO:0007669"/>
    <property type="project" value="UniProtKB-KW"/>
</dbReference>
<gene>
    <name evidence="3" type="primary">Znf606</name>
    <name evidence="3" type="ORF">CISJUN_R15397</name>
</gene>
<dbReference type="FunFam" id="3.30.160.60:FF:000514">
    <property type="entry name" value="Uncharacterized protein"/>
    <property type="match status" value="1"/>
</dbReference>
<keyword evidence="1" id="KW-0862">Zinc</keyword>
<organism evidence="3 4">
    <name type="scientific">Cisticola juncidis</name>
    <dbReference type="NCBI Taxonomy" id="52622"/>
    <lineage>
        <taxon>Eukaryota</taxon>
        <taxon>Metazoa</taxon>
        <taxon>Chordata</taxon>
        <taxon>Craniata</taxon>
        <taxon>Vertebrata</taxon>
        <taxon>Euteleostomi</taxon>
        <taxon>Archelosauria</taxon>
        <taxon>Archosauria</taxon>
        <taxon>Dinosauria</taxon>
        <taxon>Saurischia</taxon>
        <taxon>Theropoda</taxon>
        <taxon>Coelurosauria</taxon>
        <taxon>Aves</taxon>
        <taxon>Neognathae</taxon>
        <taxon>Neoaves</taxon>
        <taxon>Telluraves</taxon>
        <taxon>Australaves</taxon>
        <taxon>Passeriformes</taxon>
        <taxon>Sylvioidea</taxon>
        <taxon>Cisticolidae</taxon>
        <taxon>Cisticola</taxon>
    </lineage>
</organism>
<evidence type="ECO:0000313" key="4">
    <source>
        <dbReference type="Proteomes" id="UP000546986"/>
    </source>
</evidence>
<name>A0A7L1Q7S6_9PASS</name>
<feature type="non-terminal residue" evidence="3">
    <location>
        <position position="62"/>
    </location>
</feature>
<evidence type="ECO:0000256" key="1">
    <source>
        <dbReference type="PROSITE-ProRule" id="PRU00042"/>
    </source>
</evidence>
<dbReference type="SUPFAM" id="SSF57667">
    <property type="entry name" value="beta-beta-alpha zinc fingers"/>
    <property type="match status" value="1"/>
</dbReference>
<dbReference type="Gene3D" id="3.30.160.60">
    <property type="entry name" value="Classic Zinc Finger"/>
    <property type="match status" value="1"/>
</dbReference>
<feature type="domain" description="C2H2-type" evidence="2">
    <location>
        <begin position="31"/>
        <end position="58"/>
    </location>
</feature>
<dbReference type="PROSITE" id="PS00028">
    <property type="entry name" value="ZINC_FINGER_C2H2_1"/>
    <property type="match status" value="1"/>
</dbReference>
<accession>A0A7L1Q7S6</accession>
<evidence type="ECO:0000259" key="2">
    <source>
        <dbReference type="PROSITE" id="PS50157"/>
    </source>
</evidence>
<sequence>ERPTLGWESGQRSRWSSEVVPEQLHGREKPCKCLECGKSFSWSCSLLTHLWVHRDGTPFEQG</sequence>
<evidence type="ECO:0000313" key="3">
    <source>
        <dbReference type="EMBL" id="NXO20603.1"/>
    </source>
</evidence>
<keyword evidence="4" id="KW-1185">Reference proteome</keyword>
<dbReference type="AlphaFoldDB" id="A0A7L1Q7S6"/>
<dbReference type="InterPro" id="IPR036236">
    <property type="entry name" value="Znf_C2H2_sf"/>
</dbReference>
<feature type="non-terminal residue" evidence="3">
    <location>
        <position position="1"/>
    </location>
</feature>
<proteinExistence type="predicted"/>
<reference evidence="3 4" key="1">
    <citation type="submission" date="2019-09" db="EMBL/GenBank/DDBJ databases">
        <title>Bird 10,000 Genomes (B10K) Project - Family phase.</title>
        <authorList>
            <person name="Zhang G."/>
        </authorList>
    </citation>
    <scope>NUCLEOTIDE SEQUENCE [LARGE SCALE GENOMIC DNA]</scope>
    <source>
        <strain evidence="3">B10K-DU-002-30</strain>
        <tissue evidence="3">Muscle</tissue>
    </source>
</reference>
<keyword evidence="1" id="KW-0479">Metal-binding</keyword>
<dbReference type="Proteomes" id="UP000546986">
    <property type="component" value="Unassembled WGS sequence"/>
</dbReference>
<comment type="caution">
    <text evidence="3">The sequence shown here is derived from an EMBL/GenBank/DDBJ whole genome shotgun (WGS) entry which is preliminary data.</text>
</comment>